<evidence type="ECO:0000313" key="2">
    <source>
        <dbReference type="Proteomes" id="UP000008461"/>
    </source>
</evidence>
<gene>
    <name evidence="1" type="ordered locus">Halhy_3317</name>
</gene>
<protein>
    <submittedName>
        <fullName evidence="1">Uncharacterized protein</fullName>
    </submittedName>
</protein>
<dbReference type="eggNOG" id="COG0457">
    <property type="taxonomic scope" value="Bacteria"/>
</dbReference>
<reference key="2">
    <citation type="submission" date="2011-04" db="EMBL/GenBank/DDBJ databases">
        <title>Complete sequence of chromosome of Haliscomenobacter hydrossis DSM 1100.</title>
        <authorList>
            <consortium name="US DOE Joint Genome Institute (JGI-PGF)"/>
            <person name="Lucas S."/>
            <person name="Han J."/>
            <person name="Lapidus A."/>
            <person name="Bruce D."/>
            <person name="Goodwin L."/>
            <person name="Pitluck S."/>
            <person name="Peters L."/>
            <person name="Kyrpides N."/>
            <person name="Mavromatis K."/>
            <person name="Ivanova N."/>
            <person name="Ovchinnikova G."/>
            <person name="Pagani I."/>
            <person name="Daligault H."/>
            <person name="Detter J.C."/>
            <person name="Han C."/>
            <person name="Land M."/>
            <person name="Hauser L."/>
            <person name="Markowitz V."/>
            <person name="Cheng J.-F."/>
            <person name="Hugenholtz P."/>
            <person name="Woyke T."/>
            <person name="Wu D."/>
            <person name="Verbarg S."/>
            <person name="Frueling A."/>
            <person name="Brambilla E."/>
            <person name="Klenk H.-P."/>
            <person name="Eisen J.A."/>
        </authorList>
    </citation>
    <scope>NUCLEOTIDE SEQUENCE</scope>
    <source>
        <strain>DSM 1100</strain>
    </source>
</reference>
<dbReference type="RefSeq" id="WP_013765717.1">
    <property type="nucleotide sequence ID" value="NC_015510.1"/>
</dbReference>
<sequence length="507" mass="59961">MTHLIDLVRLLNKNKFKHLEVFVENSKLKIFYEKLADGSLTSEQAAQDFFFPKNKNAKLYYYRLAQQLEERLLNLLFLIDFHKTAANQLQKEALTCYRNYAAVNSLLVRFMRAPAIKLAEETIKISLKHEFTDITLPLARHLAVHYGSIEKVKKKYLYYTKIVETSQEILYAEILAEKYYLEFSWHYNDKRSSDLKFALKIAQYSEELKTYTNRFSSYRLNLLAHSIFVLRYQAAGDYENMVVACQKALLFFENKQQERSRPQILFFSNKMVSAYCMLRDYVNGAEIGKKNLVLSPKGSFNWFQNCDSLLQLYLHAQEYNTALECFLEVVNNSMFSKQPPITQERWRIFEALVFYLIRTGRVTNPPELNIKFRSKKFINEFRLSNQDKTGENINLITIQILFLLLDKDYDSIIDKMDALNSYSHRHLRRDESYRSNCFIKMLLQLDKGHFNRIAVQRKAEPYYQKLLQVPLSKAKQDYDLEIIPYETLWEFALESLSPSNTTKVRDN</sequence>
<proteinExistence type="predicted"/>
<accession>F4KTB9</accession>
<dbReference type="HOGENOM" id="CLU_539427_0_0_10"/>
<dbReference type="STRING" id="760192.Halhy_3317"/>
<reference evidence="1 2" key="1">
    <citation type="journal article" date="2011" name="Stand. Genomic Sci.">
        <title>Complete genome sequence of Haliscomenobacter hydrossis type strain (O).</title>
        <authorList>
            <consortium name="US DOE Joint Genome Institute (JGI-PGF)"/>
            <person name="Daligault H."/>
            <person name="Lapidus A."/>
            <person name="Zeytun A."/>
            <person name="Nolan M."/>
            <person name="Lucas S."/>
            <person name="Del Rio T.G."/>
            <person name="Tice H."/>
            <person name="Cheng J.F."/>
            <person name="Tapia R."/>
            <person name="Han C."/>
            <person name="Goodwin L."/>
            <person name="Pitluck S."/>
            <person name="Liolios K."/>
            <person name="Pagani I."/>
            <person name="Ivanova N."/>
            <person name="Huntemann M."/>
            <person name="Mavromatis K."/>
            <person name="Mikhailova N."/>
            <person name="Pati A."/>
            <person name="Chen A."/>
            <person name="Palaniappan K."/>
            <person name="Land M."/>
            <person name="Hauser L."/>
            <person name="Brambilla E.M."/>
            <person name="Rohde M."/>
            <person name="Verbarg S."/>
            <person name="Goker M."/>
            <person name="Bristow J."/>
            <person name="Eisen J.A."/>
            <person name="Markowitz V."/>
            <person name="Hugenholtz P."/>
            <person name="Kyrpides N.C."/>
            <person name="Klenk H.P."/>
            <person name="Woyke T."/>
        </authorList>
    </citation>
    <scope>NUCLEOTIDE SEQUENCE [LARGE SCALE GENOMIC DNA]</scope>
    <source>
        <strain evidence="2">ATCC 27775 / DSM 1100 / LMG 10767 / O</strain>
    </source>
</reference>
<evidence type="ECO:0000313" key="1">
    <source>
        <dbReference type="EMBL" id="AEE51176.1"/>
    </source>
</evidence>
<organism evidence="1 2">
    <name type="scientific">Haliscomenobacter hydrossis (strain ATCC 27775 / DSM 1100 / LMG 10767 / O)</name>
    <dbReference type="NCBI Taxonomy" id="760192"/>
    <lineage>
        <taxon>Bacteria</taxon>
        <taxon>Pseudomonadati</taxon>
        <taxon>Bacteroidota</taxon>
        <taxon>Saprospiria</taxon>
        <taxon>Saprospirales</taxon>
        <taxon>Haliscomenobacteraceae</taxon>
        <taxon>Haliscomenobacter</taxon>
    </lineage>
</organism>
<dbReference type="KEGG" id="hhy:Halhy_3317"/>
<dbReference type="OrthoDB" id="1490648at2"/>
<dbReference type="AlphaFoldDB" id="F4KTB9"/>
<keyword evidence="2" id="KW-1185">Reference proteome</keyword>
<dbReference type="EMBL" id="CP002691">
    <property type="protein sequence ID" value="AEE51176.1"/>
    <property type="molecule type" value="Genomic_DNA"/>
</dbReference>
<name>F4KTB9_HALH1</name>
<dbReference type="Proteomes" id="UP000008461">
    <property type="component" value="Chromosome"/>
</dbReference>